<feature type="region of interest" description="Disordered" evidence="1">
    <location>
        <begin position="1276"/>
        <end position="1368"/>
    </location>
</feature>
<feature type="compositionally biased region" description="Low complexity" evidence="1">
    <location>
        <begin position="1216"/>
        <end position="1232"/>
    </location>
</feature>
<sequence length="1674" mass="181772">MVWVTMSVAPHAGNKKRKKSESKPHSQINKCLNEKRRREQENIHIEELAELVSASPSDMSSLSCKPDKCAILKETVNQIRTQKKSTENELCEELQQSEVSSSKPTIIDNHVFGTILLEALDGFLFIVNCDGKVEFISDNISNFLKFREDEIFEKNIYNFIHPDDQAIFHSNLLLMMPLGNGRDWSADNNCKSNKQAKHFACRFLVKQEEPEIKMENKEPQQPQYENLNITANYMPLDNGTEEPRNGMTCIARRAAFEEKRIGANKIEQFTTRVNREGKVVGVDAGSLSPSSKKFLTEELDGAAILDFCHPNDVTTLKQHLKEMFSILTAFESEATTCVPYKFRIGPERYAKIKAKSKRFQLSPEDDYVISTHSIIRDNDSNLDGQKSIASPSSVVSTSSGPGSVSDSSTSLNGSIVLSPLTLPSSYGNYSNSLSATNNIEMINELNLDLFPDSNWNMEAGSAQSKEFECTSVNSFVSSPQTAPLSNRSETSVAASPINSTFVSGIASSRGGTASVPSPAVQSRAPTPYGGSCYSPSAAQQSTSVRNSPPRALPAKSDSLNSSSTDSTGINSISQGIRVERRFDMKSNEKLRNLLTQSTDDIRSRQSVSRQTSQDDVTVLIDSRVLDGDSARINRLNPQQNIPRNTNVILRDLLNQEEDCEVPVEPIYKCAESAVPNPLLNAGSCKTTENSAQRRMGSNDMLRKLLNTDDSDKGYRKSQDIIHQLLINNPSGKVSLQGDRLRPGGASNSIVTENTVPKPVSISSRQGMSDVTFVTETNALKRKAPEKPNYPNTVKKPNHAHLAGQNPMLAEMLAKTPVTTEVQTSKAPTSLITQLPQEKLPKHLEKKLIHTPYTAGSISATTSSLVFTTSAPTVQRDIVTSDARAHILQHNPQVNVQTALRTVYSSQQQQQLFDKLVSGTEDDILLAKSMASDFMTVGPSTSVQNPVTNYAQLLSFNTSTASNNTQMSVCASDISAAASLNSLLSDNTLATPSSLTDSLQTSQTADTNFDHIILETIYSLQEDHNLTTPQKAINPATILKILSENAEFPETNTNPHPVSVNSSIATSSSSSSTLDINEKIAISAIQKELMEAGSAAIASKANNIQMAASLIPTYSQAGRSLPQVSRTSVQAQLTSEQILLLQQQQLVSGSLPPNYNLVANRVRLPVTTQASVNVISPEVLAQRRNMVHNVTVGNVANMNQLRRTMKQKMYLQQQQKRLLEQQKQQRTIPTQQPLEVASSAGTASFPENINDLLNNTVAPNVTLMRSSGIPEAARFNLNSASSQPSPTSQASPTSAQLSPGQRVNQASPFSPLSQQPFPSQTPPPAATYQAARLSPLPPPSYPQGGPSHSPSPITPTGSSPHMVLSPQSPQWAQRLATSPVQNLQLQNPMLNAQLSQASIGANQIRLTAQQRQQLALRSMPSPTSVQNSRGAVFSPQSEANVSPLSPVMVLQSQAPQQQRIQRTRMASGSQNQATFSTNEPLLSPQSLPSPSFSQSVSTTPTSSYVSISSSSVPISYSATQVSQQFTFDRQNIQAFASSSNDSLRSPGVSNDQGASDSLPQELRSLVNSPNLVLSSSNNQQLLQSLSSNNSVTRVLNLQSLTRSDLEELGLSVELLPSGSTEAQAATQALFAQALLNDASNLEASVQPTSPRVQVEEPKPADQKKSLLQQLLSEPT</sequence>
<dbReference type="InterPro" id="IPR035965">
    <property type="entry name" value="PAS-like_dom_sf"/>
</dbReference>
<dbReference type="InterPro" id="IPR036638">
    <property type="entry name" value="HLH_DNA-bd_sf"/>
</dbReference>
<reference evidence="4" key="2">
    <citation type="submission" date="2020-06" db="EMBL/GenBank/DDBJ databases">
        <authorList>
            <person name="Sheffer M."/>
        </authorList>
    </citation>
    <scope>NUCLEOTIDE SEQUENCE</scope>
</reference>
<dbReference type="Pfam" id="PF23172">
    <property type="entry name" value="bHLH_NCOA"/>
    <property type="match status" value="1"/>
</dbReference>
<dbReference type="CDD" id="cd11439">
    <property type="entry name" value="bHLH-PAS_SRC"/>
    <property type="match status" value="1"/>
</dbReference>
<feature type="region of interest" description="Disordered" evidence="1">
    <location>
        <begin position="1537"/>
        <end position="1557"/>
    </location>
</feature>
<dbReference type="SMART" id="SM00353">
    <property type="entry name" value="HLH"/>
    <property type="match status" value="1"/>
</dbReference>
<feature type="compositionally biased region" description="Low complexity" evidence="1">
    <location>
        <begin position="1304"/>
        <end position="1317"/>
    </location>
</feature>
<feature type="domain" description="BHLH" evidence="3">
    <location>
        <begin position="25"/>
        <end position="82"/>
    </location>
</feature>
<dbReference type="GO" id="GO:0016922">
    <property type="term" value="F:nuclear receptor binding"/>
    <property type="evidence" value="ECO:0007669"/>
    <property type="project" value="TreeGrafter"/>
</dbReference>
<feature type="region of interest" description="Disordered" evidence="1">
    <location>
        <begin position="1216"/>
        <end position="1239"/>
    </location>
</feature>
<feature type="compositionally biased region" description="Polar residues" evidence="1">
    <location>
        <begin position="1465"/>
        <end position="1478"/>
    </location>
</feature>
<dbReference type="PROSITE" id="PS50888">
    <property type="entry name" value="BHLH"/>
    <property type="match status" value="1"/>
</dbReference>
<dbReference type="InterPro" id="IPR011598">
    <property type="entry name" value="bHLH_dom"/>
</dbReference>
<feature type="compositionally biased region" description="Low complexity" evidence="1">
    <location>
        <begin position="1479"/>
        <end position="1499"/>
    </location>
</feature>
<feature type="region of interest" description="Disordered" evidence="1">
    <location>
        <begin position="380"/>
        <end position="410"/>
    </location>
</feature>
<dbReference type="OMA" id="DCENTME"/>
<comment type="caution">
    <text evidence="4">The sequence shown here is derived from an EMBL/GenBank/DDBJ whole genome shotgun (WGS) entry which is preliminary data.</text>
</comment>
<feature type="compositionally biased region" description="Low complexity" evidence="1">
    <location>
        <begin position="556"/>
        <end position="567"/>
    </location>
</feature>
<keyword evidence="4" id="KW-0675">Receptor</keyword>
<dbReference type="GO" id="GO:0003713">
    <property type="term" value="F:transcription coactivator activity"/>
    <property type="evidence" value="ECO:0007669"/>
    <property type="project" value="InterPro"/>
</dbReference>
<feature type="domain" description="PAS" evidence="2">
    <location>
        <begin position="116"/>
        <end position="179"/>
    </location>
</feature>
<evidence type="ECO:0000313" key="5">
    <source>
        <dbReference type="Proteomes" id="UP000807504"/>
    </source>
</evidence>
<accession>A0A8T0FL18</accession>
<dbReference type="Pfam" id="PF14598">
    <property type="entry name" value="PAS_11"/>
    <property type="match status" value="1"/>
</dbReference>
<feature type="region of interest" description="Disordered" evidence="1">
    <location>
        <begin position="1416"/>
        <end position="1437"/>
    </location>
</feature>
<feature type="compositionally biased region" description="Low complexity" evidence="1">
    <location>
        <begin position="1451"/>
        <end position="1463"/>
    </location>
</feature>
<feature type="region of interest" description="Disordered" evidence="1">
    <location>
        <begin position="1451"/>
        <end position="1499"/>
    </location>
</feature>
<dbReference type="PANTHER" id="PTHR10684:SF4">
    <property type="entry name" value="TAIMAN, ISOFORM G"/>
    <property type="match status" value="1"/>
</dbReference>
<evidence type="ECO:0000313" key="4">
    <source>
        <dbReference type="EMBL" id="KAF8791894.1"/>
    </source>
</evidence>
<dbReference type="PROSITE" id="PS50112">
    <property type="entry name" value="PAS"/>
    <property type="match status" value="1"/>
</dbReference>
<dbReference type="GO" id="GO:0005634">
    <property type="term" value="C:nucleus"/>
    <property type="evidence" value="ECO:0007669"/>
    <property type="project" value="InterPro"/>
</dbReference>
<feature type="compositionally biased region" description="Low complexity" evidence="1">
    <location>
        <begin position="390"/>
        <end position="410"/>
    </location>
</feature>
<feature type="compositionally biased region" description="Low complexity" evidence="1">
    <location>
        <begin position="1341"/>
        <end position="1360"/>
    </location>
</feature>
<dbReference type="InterPro" id="IPR056193">
    <property type="entry name" value="bHLH_NCOA1-3"/>
</dbReference>
<dbReference type="Gene3D" id="4.10.280.10">
    <property type="entry name" value="Helix-loop-helix DNA-binding domain"/>
    <property type="match status" value="1"/>
</dbReference>
<dbReference type="PANTHER" id="PTHR10684">
    <property type="entry name" value="NUCLEAR RECEPTOR COACTIVATOR"/>
    <property type="match status" value="1"/>
</dbReference>
<feature type="compositionally biased region" description="Low complexity" evidence="1">
    <location>
        <begin position="1664"/>
        <end position="1674"/>
    </location>
</feature>
<dbReference type="SUPFAM" id="SSF55785">
    <property type="entry name" value="PYP-like sensor domain (PAS domain)"/>
    <property type="match status" value="1"/>
</dbReference>
<feature type="region of interest" description="Disordered" evidence="1">
    <location>
        <begin position="1"/>
        <end position="34"/>
    </location>
</feature>
<dbReference type="InterPro" id="IPR017426">
    <property type="entry name" value="Nuclear_rcpt_coactivator"/>
</dbReference>
<feature type="compositionally biased region" description="Polar residues" evidence="1">
    <location>
        <begin position="533"/>
        <end position="546"/>
    </location>
</feature>
<organism evidence="4 5">
    <name type="scientific">Argiope bruennichi</name>
    <name type="common">Wasp spider</name>
    <name type="synonym">Aranea bruennichi</name>
    <dbReference type="NCBI Taxonomy" id="94029"/>
    <lineage>
        <taxon>Eukaryota</taxon>
        <taxon>Metazoa</taxon>
        <taxon>Ecdysozoa</taxon>
        <taxon>Arthropoda</taxon>
        <taxon>Chelicerata</taxon>
        <taxon>Arachnida</taxon>
        <taxon>Araneae</taxon>
        <taxon>Araneomorphae</taxon>
        <taxon>Entelegynae</taxon>
        <taxon>Araneoidea</taxon>
        <taxon>Araneidae</taxon>
        <taxon>Argiope</taxon>
    </lineage>
</organism>
<dbReference type="OrthoDB" id="10035882at2759"/>
<name>A0A8T0FL18_ARGBR</name>
<reference evidence="4" key="1">
    <citation type="journal article" date="2020" name="bioRxiv">
        <title>Chromosome-level reference genome of the European wasp spider Argiope bruennichi: a resource for studies on range expansion and evolutionary adaptation.</title>
        <authorList>
            <person name="Sheffer M.M."/>
            <person name="Hoppe A."/>
            <person name="Krehenwinkel H."/>
            <person name="Uhl G."/>
            <person name="Kuss A.W."/>
            <person name="Jensen L."/>
            <person name="Jensen C."/>
            <person name="Gillespie R.G."/>
            <person name="Hoff K.J."/>
            <person name="Prost S."/>
        </authorList>
    </citation>
    <scope>NUCLEOTIDE SEQUENCE</scope>
</reference>
<feature type="region of interest" description="Disordered" evidence="1">
    <location>
        <begin position="1643"/>
        <end position="1674"/>
    </location>
</feature>
<dbReference type="GO" id="GO:0032870">
    <property type="term" value="P:cellular response to hormone stimulus"/>
    <property type="evidence" value="ECO:0007669"/>
    <property type="project" value="TreeGrafter"/>
</dbReference>
<dbReference type="Gene3D" id="3.30.450.20">
    <property type="entry name" value="PAS domain"/>
    <property type="match status" value="2"/>
</dbReference>
<evidence type="ECO:0000256" key="1">
    <source>
        <dbReference type="SAM" id="MobiDB-lite"/>
    </source>
</evidence>
<feature type="region of interest" description="Disordered" evidence="1">
    <location>
        <begin position="505"/>
        <end position="572"/>
    </location>
</feature>
<protein>
    <submittedName>
        <fullName evidence="4">Nuclear receptor coactivator 3 like protein</fullName>
    </submittedName>
</protein>
<dbReference type="SMART" id="SM00091">
    <property type="entry name" value="PAS"/>
    <property type="match status" value="2"/>
</dbReference>
<dbReference type="InterPro" id="IPR000014">
    <property type="entry name" value="PAS"/>
</dbReference>
<evidence type="ECO:0000259" key="2">
    <source>
        <dbReference type="PROSITE" id="PS50112"/>
    </source>
</evidence>
<dbReference type="EMBL" id="JABXBU010000003">
    <property type="protein sequence ID" value="KAF8791894.1"/>
    <property type="molecule type" value="Genomic_DNA"/>
</dbReference>
<dbReference type="GO" id="GO:0045944">
    <property type="term" value="P:positive regulation of transcription by RNA polymerase II"/>
    <property type="evidence" value="ECO:0007669"/>
    <property type="project" value="TreeGrafter"/>
</dbReference>
<dbReference type="Proteomes" id="UP000807504">
    <property type="component" value="Unassembled WGS sequence"/>
</dbReference>
<feature type="compositionally biased region" description="Low complexity" evidence="1">
    <location>
        <begin position="1278"/>
        <end position="1295"/>
    </location>
</feature>
<dbReference type="Pfam" id="PF00989">
    <property type="entry name" value="PAS"/>
    <property type="match status" value="1"/>
</dbReference>
<feature type="compositionally biased region" description="Basic and acidic residues" evidence="1">
    <location>
        <begin position="1652"/>
        <end position="1663"/>
    </location>
</feature>
<gene>
    <name evidence="4" type="ORF">HNY73_003560</name>
</gene>
<dbReference type="SUPFAM" id="SSF47459">
    <property type="entry name" value="HLH, helix-loop-helix DNA-binding domain"/>
    <property type="match status" value="1"/>
</dbReference>
<dbReference type="GO" id="GO:0046983">
    <property type="term" value="F:protein dimerization activity"/>
    <property type="evidence" value="ECO:0007669"/>
    <property type="project" value="InterPro"/>
</dbReference>
<dbReference type="CDD" id="cd00130">
    <property type="entry name" value="PAS"/>
    <property type="match status" value="1"/>
</dbReference>
<dbReference type="InterPro" id="IPR013767">
    <property type="entry name" value="PAS_fold"/>
</dbReference>
<evidence type="ECO:0000259" key="3">
    <source>
        <dbReference type="PROSITE" id="PS50888"/>
    </source>
</evidence>
<keyword evidence="5" id="KW-1185">Reference proteome</keyword>
<proteinExistence type="predicted"/>
<feature type="compositionally biased region" description="Polar residues" evidence="1">
    <location>
        <begin position="505"/>
        <end position="524"/>
    </location>
</feature>
<feature type="compositionally biased region" description="Polar residues" evidence="1">
    <location>
        <begin position="1419"/>
        <end position="1437"/>
    </location>
</feature>